<comment type="caution">
    <text evidence="3">The sequence shown here is derived from an EMBL/GenBank/DDBJ whole genome shotgun (WGS) entry which is preliminary data.</text>
</comment>
<dbReference type="EMBL" id="QYUQ01000002">
    <property type="protein sequence ID" value="RJG01962.1"/>
    <property type="molecule type" value="Genomic_DNA"/>
</dbReference>
<dbReference type="InterPro" id="IPR007038">
    <property type="entry name" value="HupE_UreJ"/>
</dbReference>
<keyword evidence="1" id="KW-0472">Membrane</keyword>
<feature type="transmembrane region" description="Helical" evidence="1">
    <location>
        <begin position="93"/>
        <end position="126"/>
    </location>
</feature>
<keyword evidence="1" id="KW-0812">Transmembrane</keyword>
<dbReference type="RefSeq" id="WP_119785424.1">
    <property type="nucleotide sequence ID" value="NZ_QYUQ01000002.1"/>
</dbReference>
<evidence type="ECO:0000313" key="4">
    <source>
        <dbReference type="Proteomes" id="UP000266327"/>
    </source>
</evidence>
<protein>
    <submittedName>
        <fullName evidence="3">Urease accessory protein UreJ</fullName>
    </submittedName>
</protein>
<feature type="transmembrane region" description="Helical" evidence="1">
    <location>
        <begin position="39"/>
        <end position="56"/>
    </location>
</feature>
<proteinExistence type="predicted"/>
<keyword evidence="1" id="KW-1133">Transmembrane helix</keyword>
<reference evidence="4" key="1">
    <citation type="submission" date="2018-09" db="EMBL/GenBank/DDBJ databases">
        <authorList>
            <person name="Zhu H."/>
        </authorList>
    </citation>
    <scope>NUCLEOTIDE SEQUENCE [LARGE SCALE GENOMIC DNA]</scope>
    <source>
        <strain evidence="4">K1S02-23</strain>
    </source>
</reference>
<name>A0A3A3G617_9BURK</name>
<accession>A0A3A3G617</accession>
<dbReference type="OrthoDB" id="9808192at2"/>
<dbReference type="Pfam" id="PF04955">
    <property type="entry name" value="HupE_UreJ"/>
    <property type="match status" value="1"/>
</dbReference>
<feature type="transmembrane region" description="Helical" evidence="1">
    <location>
        <begin position="138"/>
        <end position="159"/>
    </location>
</feature>
<dbReference type="Proteomes" id="UP000266327">
    <property type="component" value="Unassembled WGS sequence"/>
</dbReference>
<keyword evidence="2" id="KW-0732">Signal</keyword>
<feature type="signal peptide" evidence="2">
    <location>
        <begin position="1"/>
        <end position="23"/>
    </location>
</feature>
<gene>
    <name evidence="3" type="ORF">D3878_10545</name>
</gene>
<evidence type="ECO:0000256" key="2">
    <source>
        <dbReference type="SAM" id="SignalP"/>
    </source>
</evidence>
<feature type="transmembrane region" description="Helical" evidence="1">
    <location>
        <begin position="171"/>
        <end position="191"/>
    </location>
</feature>
<sequence>MRIHYFKAAVAAAATFFSGAALAHPGYAHGVLAGVLHPLLGLDHLLAMLAVGIWAARLGGRARWLMPASFLVCMALAAGIGMAGIAMPLAEGGIAASVLLAGLLIASPVIMAPALGGLLVALFALAHGYAHGMEMPALASPWLYGAGFILATATLHAAGLFVGGRLQQQKWGWTAAGSAIAACGGWMLSAVA</sequence>
<feature type="chain" id="PRO_5017470698" evidence="2">
    <location>
        <begin position="24"/>
        <end position="192"/>
    </location>
</feature>
<dbReference type="PIRSF" id="PIRSF016919">
    <property type="entry name" value="HupE_UreJ"/>
    <property type="match status" value="1"/>
</dbReference>
<dbReference type="AlphaFoldDB" id="A0A3A3G617"/>
<feature type="transmembrane region" description="Helical" evidence="1">
    <location>
        <begin position="68"/>
        <end position="87"/>
    </location>
</feature>
<evidence type="ECO:0000256" key="1">
    <source>
        <dbReference type="SAM" id="Phobius"/>
    </source>
</evidence>
<keyword evidence="4" id="KW-1185">Reference proteome</keyword>
<evidence type="ECO:0000313" key="3">
    <source>
        <dbReference type="EMBL" id="RJG01962.1"/>
    </source>
</evidence>
<organism evidence="3 4">
    <name type="scientific">Noviherbaspirillum sedimenti</name>
    <dbReference type="NCBI Taxonomy" id="2320865"/>
    <lineage>
        <taxon>Bacteria</taxon>
        <taxon>Pseudomonadati</taxon>
        <taxon>Pseudomonadota</taxon>
        <taxon>Betaproteobacteria</taxon>
        <taxon>Burkholderiales</taxon>
        <taxon>Oxalobacteraceae</taxon>
        <taxon>Noviherbaspirillum</taxon>
    </lineage>
</organism>